<sequence>MAKQSSMNQERNTIHGARLSLPMQELLGAVIRAFDTRRLMINAASQGEKEYHPESCSVCSGTGFILIPNLFEEELSDSDEEAVKAEESGGLLLKVEKAEVIPAAPSVPSPAAVAGGASTSANAAPAATSNLASAFGALGIQAGHTAPPADTLESSYPISAVIPGFHSLGPNSGNPVAPPEPSQAVFTGDEERYYAITKGVRVGVFGGWPSTSPYVTGVASAAFSRHRTLQTAYKAYETAYTRGSVAYV</sequence>
<dbReference type="AlphaFoldDB" id="A0A8H6HTL2"/>
<organism evidence="2 3">
    <name type="scientific">Ephemerocybe angulata</name>
    <dbReference type="NCBI Taxonomy" id="980116"/>
    <lineage>
        <taxon>Eukaryota</taxon>
        <taxon>Fungi</taxon>
        <taxon>Dikarya</taxon>
        <taxon>Basidiomycota</taxon>
        <taxon>Agaricomycotina</taxon>
        <taxon>Agaricomycetes</taxon>
        <taxon>Agaricomycetidae</taxon>
        <taxon>Agaricales</taxon>
        <taxon>Agaricineae</taxon>
        <taxon>Psathyrellaceae</taxon>
        <taxon>Ephemerocybe</taxon>
    </lineage>
</organism>
<reference evidence="2 3" key="1">
    <citation type="submission" date="2020-07" db="EMBL/GenBank/DDBJ databases">
        <title>Comparative genomics of pyrophilous fungi reveals a link between fire events and developmental genes.</title>
        <authorList>
            <consortium name="DOE Joint Genome Institute"/>
            <person name="Steindorff A.S."/>
            <person name="Carver A."/>
            <person name="Calhoun S."/>
            <person name="Stillman K."/>
            <person name="Liu H."/>
            <person name="Lipzen A."/>
            <person name="Pangilinan J."/>
            <person name="Labutti K."/>
            <person name="Bruns T.D."/>
            <person name="Grigoriev I.V."/>
        </authorList>
    </citation>
    <scope>NUCLEOTIDE SEQUENCE [LARGE SCALE GENOMIC DNA]</scope>
    <source>
        <strain evidence="2 3">CBS 144469</strain>
    </source>
</reference>
<protein>
    <recommendedName>
        <fullName evidence="1">Ribonuclease H1 N-terminal domain-containing protein</fullName>
    </recommendedName>
</protein>
<dbReference type="InterPro" id="IPR009027">
    <property type="entry name" value="Ribosomal_bL9/RNase_H1_N"/>
</dbReference>
<dbReference type="Proteomes" id="UP000521943">
    <property type="component" value="Unassembled WGS sequence"/>
</dbReference>
<evidence type="ECO:0000313" key="2">
    <source>
        <dbReference type="EMBL" id="KAF6752561.1"/>
    </source>
</evidence>
<dbReference type="Gene3D" id="3.40.970.10">
    <property type="entry name" value="Ribonuclease H1, N-terminal domain"/>
    <property type="match status" value="1"/>
</dbReference>
<dbReference type="OrthoDB" id="3270804at2759"/>
<evidence type="ECO:0000259" key="1">
    <source>
        <dbReference type="Pfam" id="PF01693"/>
    </source>
</evidence>
<gene>
    <name evidence="2" type="ORF">DFP72DRAFT_1070137</name>
</gene>
<proteinExistence type="predicted"/>
<dbReference type="InterPro" id="IPR037056">
    <property type="entry name" value="RNase_H1_N_sf"/>
</dbReference>
<feature type="domain" description="Ribonuclease H1 N-terminal" evidence="1">
    <location>
        <begin position="192"/>
        <end position="234"/>
    </location>
</feature>
<evidence type="ECO:0000313" key="3">
    <source>
        <dbReference type="Proteomes" id="UP000521943"/>
    </source>
</evidence>
<keyword evidence="3" id="KW-1185">Reference proteome</keyword>
<dbReference type="Pfam" id="PF01693">
    <property type="entry name" value="Cauli_VI"/>
    <property type="match status" value="1"/>
</dbReference>
<accession>A0A8H6HTL2</accession>
<comment type="caution">
    <text evidence="2">The sequence shown here is derived from an EMBL/GenBank/DDBJ whole genome shotgun (WGS) entry which is preliminary data.</text>
</comment>
<name>A0A8H6HTL2_9AGAR</name>
<dbReference type="SUPFAM" id="SSF55658">
    <property type="entry name" value="L9 N-domain-like"/>
    <property type="match status" value="1"/>
</dbReference>
<dbReference type="InterPro" id="IPR011320">
    <property type="entry name" value="RNase_H1_N"/>
</dbReference>
<dbReference type="EMBL" id="JACGCI010000043">
    <property type="protein sequence ID" value="KAF6752561.1"/>
    <property type="molecule type" value="Genomic_DNA"/>
</dbReference>